<dbReference type="Pfam" id="PF07690">
    <property type="entry name" value="MFS_1"/>
    <property type="match status" value="1"/>
</dbReference>
<evidence type="ECO:0000256" key="4">
    <source>
        <dbReference type="SAM" id="Phobius"/>
    </source>
</evidence>
<dbReference type="AlphaFoldDB" id="C2MDN8"/>
<evidence type="ECO:0000256" key="1">
    <source>
        <dbReference type="ARBA" id="ARBA00022692"/>
    </source>
</evidence>
<dbReference type="PROSITE" id="PS50850">
    <property type="entry name" value="MFS"/>
    <property type="match status" value="1"/>
</dbReference>
<reference evidence="6 7" key="1">
    <citation type="submission" date="2009-04" db="EMBL/GenBank/DDBJ databases">
        <authorList>
            <person name="Sebastian Y."/>
            <person name="Madupu R."/>
            <person name="Durkin A.S."/>
            <person name="Torralba M."/>
            <person name="Methe B."/>
            <person name="Sutton G.G."/>
            <person name="Strausberg R.L."/>
            <person name="Nelson K.E."/>
        </authorList>
    </citation>
    <scope>NUCLEOTIDE SEQUENCE [LARGE SCALE GENOMIC DNA]</scope>
    <source>
        <strain evidence="6 7">60-3</strain>
    </source>
</reference>
<keyword evidence="7" id="KW-1185">Reference proteome</keyword>
<feature type="transmembrane region" description="Helical" evidence="4">
    <location>
        <begin position="48"/>
        <end position="69"/>
    </location>
</feature>
<dbReference type="STRING" id="596327.PORUE0001_1572"/>
<feature type="transmembrane region" description="Helical" evidence="4">
    <location>
        <begin position="81"/>
        <end position="97"/>
    </location>
</feature>
<dbReference type="SUPFAM" id="SSF103473">
    <property type="entry name" value="MFS general substrate transporter"/>
    <property type="match status" value="1"/>
</dbReference>
<accession>C2MDN8</accession>
<evidence type="ECO:0000313" key="6">
    <source>
        <dbReference type="EMBL" id="EEK16155.1"/>
    </source>
</evidence>
<comment type="caution">
    <text evidence="6">The sequence shown here is derived from an EMBL/GenBank/DDBJ whole genome shotgun (WGS) entry which is preliminary data.</text>
</comment>
<evidence type="ECO:0000313" key="7">
    <source>
        <dbReference type="Proteomes" id="UP000003303"/>
    </source>
</evidence>
<protein>
    <submittedName>
        <fullName evidence="6">MFS transporter</fullName>
    </submittedName>
</protein>
<evidence type="ECO:0000259" key="5">
    <source>
        <dbReference type="PROSITE" id="PS50850"/>
    </source>
</evidence>
<keyword evidence="3 4" id="KW-0472">Membrane</keyword>
<dbReference type="InterPro" id="IPR036259">
    <property type="entry name" value="MFS_trans_sf"/>
</dbReference>
<dbReference type="Proteomes" id="UP000003303">
    <property type="component" value="Unassembled WGS sequence"/>
</dbReference>
<dbReference type="OrthoDB" id="9812221at2"/>
<dbReference type="eggNOG" id="COG2814">
    <property type="taxonomic scope" value="Bacteria"/>
</dbReference>
<dbReference type="Gene3D" id="1.20.1250.20">
    <property type="entry name" value="MFS general substrate transporter like domains"/>
    <property type="match status" value="1"/>
</dbReference>
<name>C2MDN8_9PORP</name>
<proteinExistence type="predicted"/>
<dbReference type="EMBL" id="ACLR01000208">
    <property type="protein sequence ID" value="EEK16155.1"/>
    <property type="molecule type" value="Genomic_DNA"/>
</dbReference>
<dbReference type="GO" id="GO:0022857">
    <property type="term" value="F:transmembrane transporter activity"/>
    <property type="evidence" value="ECO:0007669"/>
    <property type="project" value="InterPro"/>
</dbReference>
<feature type="transmembrane region" description="Helical" evidence="4">
    <location>
        <begin position="15"/>
        <end position="36"/>
    </location>
</feature>
<gene>
    <name evidence="6" type="ORF">PORUE0001_1572</name>
</gene>
<dbReference type="InterPro" id="IPR020846">
    <property type="entry name" value="MFS_dom"/>
</dbReference>
<keyword evidence="2 4" id="KW-1133">Transmembrane helix</keyword>
<keyword evidence="1 4" id="KW-0812">Transmembrane</keyword>
<dbReference type="InterPro" id="IPR011701">
    <property type="entry name" value="MFS"/>
</dbReference>
<evidence type="ECO:0000256" key="3">
    <source>
        <dbReference type="ARBA" id="ARBA00023136"/>
    </source>
</evidence>
<evidence type="ECO:0000256" key="2">
    <source>
        <dbReference type="ARBA" id="ARBA00022989"/>
    </source>
</evidence>
<feature type="domain" description="Major facilitator superfamily (MFS) profile" evidence="5">
    <location>
        <begin position="15"/>
        <end position="102"/>
    </location>
</feature>
<sequence length="102" mass="11428">MQQTPPTPYQGNDRVLFGFIFGLLSFWLFAMTLLNIHVDMNKELGLSISTLSFAVSVTSLVSGLFIVVFGGLADRFGRVKLIRWGFYAAILGALLIYRHTRL</sequence>
<dbReference type="RefSeq" id="WP_007365963.1">
    <property type="nucleotide sequence ID" value="NZ_ACLR01000208.1"/>
</dbReference>
<organism evidence="6 7">
    <name type="scientific">Porphyromonas uenonis 60-3</name>
    <dbReference type="NCBI Taxonomy" id="596327"/>
    <lineage>
        <taxon>Bacteria</taxon>
        <taxon>Pseudomonadati</taxon>
        <taxon>Bacteroidota</taxon>
        <taxon>Bacteroidia</taxon>
        <taxon>Bacteroidales</taxon>
        <taxon>Porphyromonadaceae</taxon>
        <taxon>Porphyromonas</taxon>
    </lineage>
</organism>